<protein>
    <submittedName>
        <fullName evidence="2">Substrate binding protein of glycine betaine ABC transport system</fullName>
    </submittedName>
</protein>
<dbReference type="InterPro" id="IPR007210">
    <property type="entry name" value="ABC_Gly_betaine_transp_sub-bd"/>
</dbReference>
<keyword evidence="3" id="KW-1185">Reference proteome</keyword>
<dbReference type="RefSeq" id="WP_330570472.1">
    <property type="nucleotide sequence ID" value="NZ_SLXA01000004.1"/>
</dbReference>
<dbReference type="GO" id="GO:0022857">
    <property type="term" value="F:transmembrane transporter activity"/>
    <property type="evidence" value="ECO:0007669"/>
    <property type="project" value="InterPro"/>
</dbReference>
<evidence type="ECO:0000313" key="2">
    <source>
        <dbReference type="EMBL" id="TCO85070.1"/>
    </source>
</evidence>
<dbReference type="SUPFAM" id="SSF53850">
    <property type="entry name" value="Periplasmic binding protein-like II"/>
    <property type="match status" value="1"/>
</dbReference>
<reference evidence="2 3" key="1">
    <citation type="submission" date="2019-03" db="EMBL/GenBank/DDBJ databases">
        <title>Genomic Encyclopedia of Type Strains, Phase IV (KMG-IV): sequencing the most valuable type-strain genomes for metagenomic binning, comparative biology and taxonomic classification.</title>
        <authorList>
            <person name="Goeker M."/>
        </authorList>
    </citation>
    <scope>NUCLEOTIDE SEQUENCE [LARGE SCALE GENOMIC DNA]</scope>
    <source>
        <strain evidence="2 3">DSM 28559</strain>
    </source>
</reference>
<feature type="domain" description="ABC-type glycine betaine transport system substrate-binding" evidence="1">
    <location>
        <begin position="2"/>
        <end position="45"/>
    </location>
</feature>
<gene>
    <name evidence="2" type="ORF">EV212_104125</name>
</gene>
<proteinExistence type="predicted"/>
<sequence length="53" mass="5921">MEKYPGLEDALMKMDGILTDKEMAGLNYKVEVEGKNEADVAKEFLISKGVIEE</sequence>
<dbReference type="AlphaFoldDB" id="A0A4R2LE16"/>
<dbReference type="GO" id="GO:0043190">
    <property type="term" value="C:ATP-binding cassette (ABC) transporter complex"/>
    <property type="evidence" value="ECO:0007669"/>
    <property type="project" value="InterPro"/>
</dbReference>
<dbReference type="EMBL" id="SLXA01000004">
    <property type="protein sequence ID" value="TCO85070.1"/>
    <property type="molecule type" value="Genomic_DNA"/>
</dbReference>
<evidence type="ECO:0000313" key="3">
    <source>
        <dbReference type="Proteomes" id="UP000295711"/>
    </source>
</evidence>
<accession>A0A4R2LE16</accession>
<dbReference type="Pfam" id="PF04069">
    <property type="entry name" value="OpuAC"/>
    <property type="match status" value="1"/>
</dbReference>
<dbReference type="Proteomes" id="UP000295711">
    <property type="component" value="Unassembled WGS sequence"/>
</dbReference>
<comment type="caution">
    <text evidence="2">The sequence shown here is derived from an EMBL/GenBank/DDBJ whole genome shotgun (WGS) entry which is preliminary data.</text>
</comment>
<evidence type="ECO:0000259" key="1">
    <source>
        <dbReference type="Pfam" id="PF04069"/>
    </source>
</evidence>
<name>A0A4R2LE16_9FIRM</name>
<organism evidence="2 3">
    <name type="scientific">Frisingicoccus caecimuris</name>
    <dbReference type="NCBI Taxonomy" id="1796636"/>
    <lineage>
        <taxon>Bacteria</taxon>
        <taxon>Bacillati</taxon>
        <taxon>Bacillota</taxon>
        <taxon>Clostridia</taxon>
        <taxon>Lachnospirales</taxon>
        <taxon>Lachnospiraceae</taxon>
        <taxon>Frisingicoccus</taxon>
    </lineage>
</organism>
<dbReference type="Gene3D" id="3.40.190.10">
    <property type="entry name" value="Periplasmic binding protein-like II"/>
    <property type="match status" value="1"/>
</dbReference>